<dbReference type="PANTHER" id="PTHR23507:SF1">
    <property type="entry name" value="FI18259P1-RELATED"/>
    <property type="match status" value="1"/>
</dbReference>
<dbReference type="SUPFAM" id="SSF103473">
    <property type="entry name" value="MFS general substrate transporter"/>
    <property type="match status" value="1"/>
</dbReference>
<feature type="transmembrane region" description="Helical" evidence="5">
    <location>
        <begin position="450"/>
        <end position="470"/>
    </location>
</feature>
<feature type="transmembrane region" description="Helical" evidence="5">
    <location>
        <begin position="208"/>
        <end position="229"/>
    </location>
</feature>
<dbReference type="InterPro" id="IPR011701">
    <property type="entry name" value="MFS"/>
</dbReference>
<evidence type="ECO:0000256" key="3">
    <source>
        <dbReference type="ARBA" id="ARBA00022989"/>
    </source>
</evidence>
<feature type="transmembrane region" description="Helical" evidence="5">
    <location>
        <begin position="141"/>
        <end position="164"/>
    </location>
</feature>
<feature type="transmembrane region" description="Helical" evidence="5">
    <location>
        <begin position="274"/>
        <end position="295"/>
    </location>
</feature>
<keyword evidence="4 5" id="KW-0472">Membrane</keyword>
<accession>A0A8J5MQT7</accession>
<comment type="subcellular location">
    <subcellularLocation>
        <location evidence="1">Membrane</location>
        <topology evidence="1">Multi-pass membrane protein</topology>
    </subcellularLocation>
</comment>
<name>A0A8J5MQT7_HOMAM</name>
<evidence type="ECO:0000256" key="1">
    <source>
        <dbReference type="ARBA" id="ARBA00004141"/>
    </source>
</evidence>
<dbReference type="GO" id="GO:0016020">
    <property type="term" value="C:membrane"/>
    <property type="evidence" value="ECO:0007669"/>
    <property type="project" value="UniProtKB-SubCell"/>
</dbReference>
<evidence type="ECO:0000256" key="5">
    <source>
        <dbReference type="SAM" id="Phobius"/>
    </source>
</evidence>
<protein>
    <submittedName>
        <fullName evidence="6">Proton-coupled folate transporter-like 1</fullName>
    </submittedName>
</protein>
<dbReference type="InterPro" id="IPR036259">
    <property type="entry name" value="MFS_trans_sf"/>
</dbReference>
<evidence type="ECO:0000313" key="6">
    <source>
        <dbReference type="EMBL" id="KAG7160354.1"/>
    </source>
</evidence>
<feature type="transmembrane region" description="Helical" evidence="5">
    <location>
        <begin position="83"/>
        <end position="103"/>
    </location>
</feature>
<proteinExistence type="predicted"/>
<feature type="transmembrane region" description="Helical" evidence="5">
    <location>
        <begin position="363"/>
        <end position="381"/>
    </location>
</feature>
<dbReference type="EMBL" id="JAHLQT010031306">
    <property type="protein sequence ID" value="KAG7160354.1"/>
    <property type="molecule type" value="Genomic_DNA"/>
</dbReference>
<keyword evidence="7" id="KW-1185">Reference proteome</keyword>
<dbReference type="Proteomes" id="UP000747542">
    <property type="component" value="Unassembled WGS sequence"/>
</dbReference>
<feature type="transmembrane region" description="Helical" evidence="5">
    <location>
        <begin position="21"/>
        <end position="39"/>
    </location>
</feature>
<feature type="transmembrane region" description="Helical" evidence="5">
    <location>
        <begin position="115"/>
        <end position="135"/>
    </location>
</feature>
<reference evidence="6" key="1">
    <citation type="journal article" date="2021" name="Sci. Adv.">
        <title>The American lobster genome reveals insights on longevity, neural, and immune adaptations.</title>
        <authorList>
            <person name="Polinski J.M."/>
            <person name="Zimin A.V."/>
            <person name="Clark K.F."/>
            <person name="Kohn A.B."/>
            <person name="Sadowski N."/>
            <person name="Timp W."/>
            <person name="Ptitsyn A."/>
            <person name="Khanna P."/>
            <person name="Romanova D.Y."/>
            <person name="Williams P."/>
            <person name="Greenwood S.J."/>
            <person name="Moroz L.L."/>
            <person name="Walt D.R."/>
            <person name="Bodnar A.G."/>
        </authorList>
    </citation>
    <scope>NUCLEOTIDE SEQUENCE</scope>
    <source>
        <strain evidence="6">GMGI-L3</strain>
    </source>
</reference>
<keyword evidence="3 5" id="KW-1133">Transmembrane helix</keyword>
<feature type="transmembrane region" description="Helical" evidence="5">
    <location>
        <begin position="185"/>
        <end position="202"/>
    </location>
</feature>
<sequence length="489" mass="55656">MAGRRVLTQIQKLAHNIWFSISVEPVLFLHSLGFFTQLVTSENFTLDRFCRVILNESFDNCAVMNDGHQKDLQVKVQKLESVFTFYGNLTATIIPILLISFIASWSDKRGRRVPILLSLTGHILRSVVYLVESLFPSWTPYILLLGFFFRSIGGGAAMLLMASFSHIADCTNMDSRHRRMAITNACLYLGAPCGTLLGAWIYNRKGYIWNFSVTLLLDCCTLGLAAFIVKDKINKVEEASGHIIKETSPWNHRNVIDLFRVAIRKRLGRTRAHLTLLLTVFVALISGTSHNMFLWIRRVFHWDQYQFSFYLIINQLDQQITTLVTAPILRRLSVPDCLIGAGWDFFLLLKCLTLGLVTTASQWWFPYLFIVAPMALSGIAVRSQMSKVQEQSYLDVAADCTQFIITENLRLDRFCQVTLNKTAEECAVMNDKYHTDLQVKVQKLDGVFNFYGQLLSTVLPLLLLSFIASWSDKRGRRVTILLPLTGDIL</sequence>
<dbReference type="Pfam" id="PF07690">
    <property type="entry name" value="MFS_1"/>
    <property type="match status" value="1"/>
</dbReference>
<comment type="caution">
    <text evidence="6">The sequence shown here is derived from an EMBL/GenBank/DDBJ whole genome shotgun (WGS) entry which is preliminary data.</text>
</comment>
<organism evidence="6 7">
    <name type="scientific">Homarus americanus</name>
    <name type="common">American lobster</name>
    <dbReference type="NCBI Taxonomy" id="6706"/>
    <lineage>
        <taxon>Eukaryota</taxon>
        <taxon>Metazoa</taxon>
        <taxon>Ecdysozoa</taxon>
        <taxon>Arthropoda</taxon>
        <taxon>Crustacea</taxon>
        <taxon>Multicrustacea</taxon>
        <taxon>Malacostraca</taxon>
        <taxon>Eumalacostraca</taxon>
        <taxon>Eucarida</taxon>
        <taxon>Decapoda</taxon>
        <taxon>Pleocyemata</taxon>
        <taxon>Astacidea</taxon>
        <taxon>Nephropoidea</taxon>
        <taxon>Nephropidae</taxon>
        <taxon>Homarus</taxon>
    </lineage>
</organism>
<dbReference type="AlphaFoldDB" id="A0A8J5MQT7"/>
<dbReference type="Gene3D" id="1.20.1250.20">
    <property type="entry name" value="MFS general substrate transporter like domains"/>
    <property type="match status" value="1"/>
</dbReference>
<gene>
    <name evidence="6" type="primary">Slc46a1-L1</name>
    <name evidence="6" type="ORF">Hamer_G001573</name>
</gene>
<evidence type="ECO:0000256" key="2">
    <source>
        <dbReference type="ARBA" id="ARBA00022692"/>
    </source>
</evidence>
<evidence type="ECO:0000256" key="4">
    <source>
        <dbReference type="ARBA" id="ARBA00023136"/>
    </source>
</evidence>
<dbReference type="PANTHER" id="PTHR23507">
    <property type="entry name" value="ZGC:174356"/>
    <property type="match status" value="1"/>
</dbReference>
<evidence type="ECO:0000313" key="7">
    <source>
        <dbReference type="Proteomes" id="UP000747542"/>
    </source>
</evidence>
<dbReference type="GO" id="GO:0022857">
    <property type="term" value="F:transmembrane transporter activity"/>
    <property type="evidence" value="ECO:0007669"/>
    <property type="project" value="InterPro"/>
</dbReference>
<keyword evidence="2 5" id="KW-0812">Transmembrane</keyword>